<evidence type="ECO:0000313" key="3">
    <source>
        <dbReference type="Proteomes" id="UP000314294"/>
    </source>
</evidence>
<evidence type="ECO:0000313" key="2">
    <source>
        <dbReference type="EMBL" id="TNN89539.1"/>
    </source>
</evidence>
<dbReference type="EMBL" id="SRLO01000001">
    <property type="protein sequence ID" value="TNN89539.1"/>
    <property type="molecule type" value="Genomic_DNA"/>
</dbReference>
<comment type="caution">
    <text evidence="2">The sequence shown here is derived from an EMBL/GenBank/DDBJ whole genome shotgun (WGS) entry which is preliminary data.</text>
</comment>
<sequence length="114" mass="12548">MSHAQLFDSVDKSEWRPDYKEMPPLPGEERSRGGNWQKGERCQRELKGFGLGKVIGIPRQSAFWLRSVGLLSTVSSQSCTLTPRATPGSAIEEAPGGWPRLPSMPGVFSGLLMF</sequence>
<feature type="compositionally biased region" description="Basic and acidic residues" evidence="1">
    <location>
        <begin position="9"/>
        <end position="39"/>
    </location>
</feature>
<evidence type="ECO:0000256" key="1">
    <source>
        <dbReference type="SAM" id="MobiDB-lite"/>
    </source>
</evidence>
<dbReference type="Proteomes" id="UP000314294">
    <property type="component" value="Unassembled WGS sequence"/>
</dbReference>
<keyword evidence="3" id="KW-1185">Reference proteome</keyword>
<proteinExistence type="predicted"/>
<protein>
    <submittedName>
        <fullName evidence="2">Uncharacterized protein</fullName>
    </submittedName>
</protein>
<gene>
    <name evidence="2" type="ORF">EYF80_000142</name>
</gene>
<organism evidence="2 3">
    <name type="scientific">Liparis tanakae</name>
    <name type="common">Tanaka's snailfish</name>
    <dbReference type="NCBI Taxonomy" id="230148"/>
    <lineage>
        <taxon>Eukaryota</taxon>
        <taxon>Metazoa</taxon>
        <taxon>Chordata</taxon>
        <taxon>Craniata</taxon>
        <taxon>Vertebrata</taxon>
        <taxon>Euteleostomi</taxon>
        <taxon>Actinopterygii</taxon>
        <taxon>Neopterygii</taxon>
        <taxon>Teleostei</taxon>
        <taxon>Neoteleostei</taxon>
        <taxon>Acanthomorphata</taxon>
        <taxon>Eupercaria</taxon>
        <taxon>Perciformes</taxon>
        <taxon>Cottioidei</taxon>
        <taxon>Cottales</taxon>
        <taxon>Liparidae</taxon>
        <taxon>Liparis</taxon>
    </lineage>
</organism>
<accession>A0A4Z2JGV8</accession>
<reference evidence="2 3" key="1">
    <citation type="submission" date="2019-03" db="EMBL/GenBank/DDBJ databases">
        <title>First draft genome of Liparis tanakae, snailfish: a comprehensive survey of snailfish specific genes.</title>
        <authorList>
            <person name="Kim W."/>
            <person name="Song I."/>
            <person name="Jeong J.-H."/>
            <person name="Kim D."/>
            <person name="Kim S."/>
            <person name="Ryu S."/>
            <person name="Song J.Y."/>
            <person name="Lee S.K."/>
        </authorList>
    </citation>
    <scope>NUCLEOTIDE SEQUENCE [LARGE SCALE GENOMIC DNA]</scope>
    <source>
        <tissue evidence="2">Muscle</tissue>
    </source>
</reference>
<name>A0A4Z2JGV8_9TELE</name>
<dbReference type="AlphaFoldDB" id="A0A4Z2JGV8"/>
<feature type="region of interest" description="Disordered" evidence="1">
    <location>
        <begin position="1"/>
        <end position="39"/>
    </location>
</feature>